<evidence type="ECO:0000313" key="2">
    <source>
        <dbReference type="Proteomes" id="UP000537260"/>
    </source>
</evidence>
<dbReference type="EMBL" id="JACCFM010000001">
    <property type="protein sequence ID" value="NYJ21050.1"/>
    <property type="molecule type" value="Genomic_DNA"/>
</dbReference>
<protein>
    <submittedName>
        <fullName evidence="1">Uncharacterized protein</fullName>
    </submittedName>
</protein>
<sequence length="137" mass="15088">MADVDKLWKIFDLCEMYLLQPDYFGAPVYRVNEQLVTPVFSSDALLTRFIEESALGPDRDTDGFDWMRLTGAKIFGLPVRARFLVIDPGSPHSATVDLASREDPPPLAGGAPPIAINLQIDEDGRTIGGPPQAFERV</sequence>
<dbReference type="Proteomes" id="UP000537260">
    <property type="component" value="Unassembled WGS sequence"/>
</dbReference>
<comment type="caution">
    <text evidence="1">The sequence shown here is derived from an EMBL/GenBank/DDBJ whole genome shotgun (WGS) entry which is preliminary data.</text>
</comment>
<dbReference type="AlphaFoldDB" id="A0A7Z0J729"/>
<organism evidence="1 2">
    <name type="scientific">Glaciibacter psychrotolerans</name>
    <dbReference type="NCBI Taxonomy" id="670054"/>
    <lineage>
        <taxon>Bacteria</taxon>
        <taxon>Bacillati</taxon>
        <taxon>Actinomycetota</taxon>
        <taxon>Actinomycetes</taxon>
        <taxon>Micrococcales</taxon>
        <taxon>Microbacteriaceae</taxon>
        <taxon>Glaciibacter</taxon>
    </lineage>
</organism>
<keyword evidence="2" id="KW-1185">Reference proteome</keyword>
<gene>
    <name evidence="1" type="ORF">HNR05_002841</name>
</gene>
<name>A0A7Z0J729_9MICO</name>
<proteinExistence type="predicted"/>
<reference evidence="1 2" key="1">
    <citation type="submission" date="2020-07" db="EMBL/GenBank/DDBJ databases">
        <title>Sequencing the genomes of 1000 actinobacteria strains.</title>
        <authorList>
            <person name="Klenk H.-P."/>
        </authorList>
    </citation>
    <scope>NUCLEOTIDE SEQUENCE [LARGE SCALE GENOMIC DNA]</scope>
    <source>
        <strain evidence="1 2">LI1</strain>
    </source>
</reference>
<evidence type="ECO:0000313" key="1">
    <source>
        <dbReference type="EMBL" id="NYJ21050.1"/>
    </source>
</evidence>
<accession>A0A7Z0J729</accession>
<dbReference type="RefSeq" id="WP_179579713.1">
    <property type="nucleotide sequence ID" value="NZ_JACCFM010000001.1"/>
</dbReference>